<dbReference type="AlphaFoldDB" id="A0A556V211"/>
<comment type="similarity">
    <text evidence="2">Belongs to the MIP/aquaporin (TC 1.A.8) family. AQP11/AQP12 subfamily.</text>
</comment>
<dbReference type="GO" id="GO:0005737">
    <property type="term" value="C:cytoplasm"/>
    <property type="evidence" value="ECO:0007669"/>
    <property type="project" value="TreeGrafter"/>
</dbReference>
<accession>A0A556V211</accession>
<comment type="caution">
    <text evidence="7">The sequence shown here is derived from an EMBL/GenBank/DDBJ whole genome shotgun (WGS) entry which is preliminary data.</text>
</comment>
<evidence type="ECO:0000256" key="6">
    <source>
        <dbReference type="PIRNR" id="PIRNR017529"/>
    </source>
</evidence>
<sequence>MAVVAVSLCVLAGIVLVCELARKVILELISEKRRDLRIYTAEIISTFQLCACSHELKLLSEDAPEIALSLTYVISVTHALTFRGATGNPTATLERYWCDTLDGACALRRTACQFAASVAAGLVMRSAWALGFSDLHARHKRDGFTCESPISNVHLLEAVAVEFACAFVVHAAASFMRNVEAKYRVHAVATVITAVVYTGGSKTGAVFNPALAFSAQFPCTGSSFVKNGLVYWLGPVLGMACSLLLFNKIILPFTTKSTSYKDLNLHSVQKKKKKRN</sequence>
<dbReference type="GO" id="GO:0015267">
    <property type="term" value="F:channel activity"/>
    <property type="evidence" value="ECO:0007669"/>
    <property type="project" value="InterPro"/>
</dbReference>
<dbReference type="SUPFAM" id="SSF81338">
    <property type="entry name" value="Aquaporin-like"/>
    <property type="match status" value="1"/>
</dbReference>
<dbReference type="Gene3D" id="1.20.1080.10">
    <property type="entry name" value="Glycerol uptake facilitator protein"/>
    <property type="match status" value="1"/>
</dbReference>
<dbReference type="InterPro" id="IPR023266">
    <property type="entry name" value="Aquaporin_11"/>
</dbReference>
<evidence type="ECO:0000313" key="7">
    <source>
        <dbReference type="EMBL" id="TSR87337.1"/>
    </source>
</evidence>
<evidence type="ECO:0000256" key="2">
    <source>
        <dbReference type="ARBA" id="ARBA00005900"/>
    </source>
</evidence>
<keyword evidence="4 6" id="KW-1133">Transmembrane helix</keyword>
<evidence type="ECO:0000256" key="4">
    <source>
        <dbReference type="ARBA" id="ARBA00022989"/>
    </source>
</evidence>
<keyword evidence="3 6" id="KW-0812">Transmembrane</keyword>
<protein>
    <recommendedName>
        <fullName evidence="6">Aquaporin</fullName>
    </recommendedName>
</protein>
<dbReference type="PANTHER" id="PTHR21191:SF7">
    <property type="entry name" value="AQUAPORIN-11"/>
    <property type="match status" value="1"/>
</dbReference>
<dbReference type="OrthoDB" id="9894770at2759"/>
<reference evidence="7 8" key="1">
    <citation type="journal article" date="2019" name="Genome Biol. Evol.">
        <title>Whole-Genome Sequencing of the Giant Devil Catfish, Bagarius yarrelli.</title>
        <authorList>
            <person name="Jiang W."/>
            <person name="Lv Y."/>
            <person name="Cheng L."/>
            <person name="Yang K."/>
            <person name="Chao B."/>
            <person name="Wang X."/>
            <person name="Li Y."/>
            <person name="Pan X."/>
            <person name="You X."/>
            <person name="Zhang Y."/>
            <person name="Yang J."/>
            <person name="Li J."/>
            <person name="Zhang X."/>
            <person name="Liu S."/>
            <person name="Sun C."/>
            <person name="Yang J."/>
            <person name="Shi Q."/>
        </authorList>
    </citation>
    <scope>NUCLEOTIDE SEQUENCE [LARGE SCALE GENOMIC DNA]</scope>
    <source>
        <strain evidence="7">JWS20170419001</strain>
        <tissue evidence="7">Muscle</tissue>
    </source>
</reference>
<comment type="subcellular location">
    <subcellularLocation>
        <location evidence="1">Membrane</location>
        <topology evidence="1">Multi-pass membrane protein</topology>
    </subcellularLocation>
</comment>
<proteinExistence type="inferred from homology"/>
<evidence type="ECO:0000313" key="8">
    <source>
        <dbReference type="Proteomes" id="UP000319801"/>
    </source>
</evidence>
<dbReference type="PIRSF" id="PIRSF017529">
    <property type="entry name" value="Aquaporin_11/12"/>
    <property type="match status" value="1"/>
</dbReference>
<dbReference type="GO" id="GO:0016020">
    <property type="term" value="C:membrane"/>
    <property type="evidence" value="ECO:0007669"/>
    <property type="project" value="UniProtKB-SubCell"/>
</dbReference>
<dbReference type="InterPro" id="IPR016697">
    <property type="entry name" value="Aquaporin_11/12"/>
</dbReference>
<dbReference type="EMBL" id="VCAZ01000097">
    <property type="protein sequence ID" value="TSR87337.1"/>
    <property type="molecule type" value="Genomic_DNA"/>
</dbReference>
<evidence type="ECO:0000256" key="3">
    <source>
        <dbReference type="ARBA" id="ARBA00022692"/>
    </source>
</evidence>
<dbReference type="PANTHER" id="PTHR21191">
    <property type="entry name" value="AQUAPORIN"/>
    <property type="match status" value="1"/>
</dbReference>
<dbReference type="InterPro" id="IPR051883">
    <property type="entry name" value="AQP11/12_channel"/>
</dbReference>
<evidence type="ECO:0000256" key="5">
    <source>
        <dbReference type="ARBA" id="ARBA00023136"/>
    </source>
</evidence>
<name>A0A556V211_BAGYA</name>
<organism evidence="7 8">
    <name type="scientific">Bagarius yarrelli</name>
    <name type="common">Goonch</name>
    <name type="synonym">Bagrus yarrelli</name>
    <dbReference type="NCBI Taxonomy" id="175774"/>
    <lineage>
        <taxon>Eukaryota</taxon>
        <taxon>Metazoa</taxon>
        <taxon>Chordata</taxon>
        <taxon>Craniata</taxon>
        <taxon>Vertebrata</taxon>
        <taxon>Euteleostomi</taxon>
        <taxon>Actinopterygii</taxon>
        <taxon>Neopterygii</taxon>
        <taxon>Teleostei</taxon>
        <taxon>Ostariophysi</taxon>
        <taxon>Siluriformes</taxon>
        <taxon>Sisoridae</taxon>
        <taxon>Sisorinae</taxon>
        <taxon>Bagarius</taxon>
    </lineage>
</organism>
<feature type="transmembrane region" description="Helical" evidence="6">
    <location>
        <begin position="229"/>
        <end position="251"/>
    </location>
</feature>
<keyword evidence="5 6" id="KW-0472">Membrane</keyword>
<gene>
    <name evidence="7" type="ORF">Baya_11960</name>
</gene>
<comment type="caution">
    <text evidence="6">Lacks conserved residue(s) required for the propagation of feature annotation.</text>
</comment>
<dbReference type="InterPro" id="IPR023271">
    <property type="entry name" value="Aquaporin-like"/>
</dbReference>
<dbReference type="Proteomes" id="UP000319801">
    <property type="component" value="Unassembled WGS sequence"/>
</dbReference>
<evidence type="ECO:0000256" key="1">
    <source>
        <dbReference type="ARBA" id="ARBA00004141"/>
    </source>
</evidence>
<dbReference type="Pfam" id="PF00230">
    <property type="entry name" value="MIP"/>
    <property type="match status" value="1"/>
</dbReference>
<dbReference type="InterPro" id="IPR000425">
    <property type="entry name" value="MIP"/>
</dbReference>
<keyword evidence="8" id="KW-1185">Reference proteome</keyword>
<dbReference type="PRINTS" id="PR02024">
    <property type="entry name" value="AQUAPORIN11"/>
</dbReference>